<feature type="domain" description="Terminase large subunit-like endonuclease" evidence="2">
    <location>
        <begin position="255"/>
        <end position="532"/>
    </location>
</feature>
<evidence type="ECO:0000259" key="1">
    <source>
        <dbReference type="Pfam" id="PF03354"/>
    </source>
</evidence>
<dbReference type="InterPro" id="IPR027417">
    <property type="entry name" value="P-loop_NTPase"/>
</dbReference>
<accession>A0AB37HXI5</accession>
<feature type="domain" description="Terminase large subunit-like ATPase" evidence="1">
    <location>
        <begin position="75"/>
        <end position="246"/>
    </location>
</feature>
<gene>
    <name evidence="3" type="ORF">JRU67_04485</name>
</gene>
<dbReference type="Pfam" id="PF20441">
    <property type="entry name" value="TerL_nuclease"/>
    <property type="match status" value="1"/>
</dbReference>
<evidence type="ECO:0000313" key="3">
    <source>
        <dbReference type="EMBL" id="QRN92070.1"/>
    </source>
</evidence>
<dbReference type="RefSeq" id="WP_204178089.1">
    <property type="nucleotide sequence ID" value="NZ_CP069389.1"/>
</dbReference>
<name>A0AB37HXI5_MAMSC</name>
<dbReference type="PANTHER" id="PTHR41287:SF1">
    <property type="entry name" value="PROTEIN YMFN"/>
    <property type="match status" value="1"/>
</dbReference>
<dbReference type="Gene3D" id="3.40.50.300">
    <property type="entry name" value="P-loop containing nucleotide triphosphate hydrolases"/>
    <property type="match status" value="1"/>
</dbReference>
<dbReference type="AlphaFoldDB" id="A0AB37HXI5"/>
<dbReference type="Pfam" id="PF03354">
    <property type="entry name" value="TerL_ATPase"/>
    <property type="match status" value="1"/>
</dbReference>
<reference evidence="3" key="1">
    <citation type="submission" date="2021-02" db="EMBL/GenBank/DDBJ databases">
        <title>cfr and optrA-positive Staphylococcus spp.</title>
        <authorList>
            <person name="Chen L."/>
        </authorList>
    </citation>
    <scope>NUCLEOTIDE SEQUENCE</scope>
    <source>
        <strain evidence="3">GDQ20D70P</strain>
    </source>
</reference>
<dbReference type="InterPro" id="IPR005021">
    <property type="entry name" value="Terminase_largesu-like"/>
</dbReference>
<sequence>MTNYIIEYWQEIEKGNIVVSKRIYKQYQKLVQDIDHHDKYVYDSAKALRPIKFIEAFCRHSKGELAGKPLILDLFQKAYISALFGFIDKDTGHRRYTESFFFVGRKNGKTTMLSAIALYMLMADGESGAEVYSVASKRDQANILFDQAHEMIKQSPDLNKNIRKRKSDLYFPHNFSKMQSLGKNSNSLDGLNAHLVVIDELHSIQDRNLYEVMKQSQSARTQPLLIMITTAGTHRGTIFDDIYEYACNVVDGNFQDDNFLPIMYELDNKGEFKMPDRWQKSNPALGVSKRVEDLERKVARAKNNPSDLTGILTKDFNIREITGSAWLTFEDINNEATFDIKDFAGTYAIGGADLSITTDLSCATLLFIDPETEQRYVHQMYWLPHDNLQKRVQEDKIPYDKWHEQGYLRLCSGNTIDYSDITDWFLEMLNEYDITPLWIYYDNYSARYWVDEMEAYGFKMVRTQQGARTLSLPMQNMGADLQKKKINYNNHPILKWCLTNTGIETDRNGNIVPIKNQSPKRRIDGTASLLDAYVGLFDNFEQFLRAM</sequence>
<proteinExistence type="predicted"/>
<dbReference type="InterPro" id="IPR046462">
    <property type="entry name" value="TerL_nuclease"/>
</dbReference>
<protein>
    <submittedName>
        <fullName evidence="3">Terminase large subunit</fullName>
    </submittedName>
</protein>
<dbReference type="PANTHER" id="PTHR41287">
    <property type="match status" value="1"/>
</dbReference>
<organism evidence="3 4">
    <name type="scientific">Mammaliicoccus sciuri</name>
    <name type="common">Staphylococcus sciuri</name>
    <dbReference type="NCBI Taxonomy" id="1296"/>
    <lineage>
        <taxon>Bacteria</taxon>
        <taxon>Bacillati</taxon>
        <taxon>Bacillota</taxon>
        <taxon>Bacilli</taxon>
        <taxon>Bacillales</taxon>
        <taxon>Staphylococcaceae</taxon>
        <taxon>Mammaliicoccus</taxon>
    </lineage>
</organism>
<dbReference type="GO" id="GO:0004519">
    <property type="term" value="F:endonuclease activity"/>
    <property type="evidence" value="ECO:0007669"/>
    <property type="project" value="InterPro"/>
</dbReference>
<dbReference type="InterPro" id="IPR046461">
    <property type="entry name" value="TerL_ATPase"/>
</dbReference>
<evidence type="ECO:0000313" key="4">
    <source>
        <dbReference type="Proteomes" id="UP000640299"/>
    </source>
</evidence>
<evidence type="ECO:0000259" key="2">
    <source>
        <dbReference type="Pfam" id="PF20441"/>
    </source>
</evidence>
<dbReference type="Proteomes" id="UP000640299">
    <property type="component" value="Chromosome"/>
</dbReference>
<dbReference type="EMBL" id="CP069389">
    <property type="protein sequence ID" value="QRN92070.1"/>
    <property type="molecule type" value="Genomic_DNA"/>
</dbReference>